<dbReference type="RefSeq" id="WP_037193569.1">
    <property type="nucleotide sequence ID" value="NZ_FMAF01000001.1"/>
</dbReference>
<organism evidence="2 3">
    <name type="scientific">Rhizobium lusitanum</name>
    <dbReference type="NCBI Taxonomy" id="293958"/>
    <lineage>
        <taxon>Bacteria</taxon>
        <taxon>Pseudomonadati</taxon>
        <taxon>Pseudomonadota</taxon>
        <taxon>Alphaproteobacteria</taxon>
        <taxon>Hyphomicrobiales</taxon>
        <taxon>Rhizobiaceae</taxon>
        <taxon>Rhizobium/Agrobacterium group</taxon>
        <taxon>Rhizobium</taxon>
    </lineage>
</organism>
<dbReference type="Pfam" id="PF03729">
    <property type="entry name" value="DUF308"/>
    <property type="match status" value="1"/>
</dbReference>
<keyword evidence="1" id="KW-0472">Membrane</keyword>
<evidence type="ECO:0000313" key="3">
    <source>
        <dbReference type="Proteomes" id="UP000199205"/>
    </source>
</evidence>
<name>A0A1C3U260_9HYPH</name>
<feature type="transmembrane region" description="Helical" evidence="1">
    <location>
        <begin position="156"/>
        <end position="180"/>
    </location>
</feature>
<dbReference type="InterPro" id="IPR005325">
    <property type="entry name" value="DUF308_memb"/>
</dbReference>
<feature type="transmembrane region" description="Helical" evidence="1">
    <location>
        <begin position="46"/>
        <end position="66"/>
    </location>
</feature>
<dbReference type="OrthoDB" id="9815400at2"/>
<dbReference type="EMBL" id="FMAF01000001">
    <property type="protein sequence ID" value="SCB09539.1"/>
    <property type="molecule type" value="Genomic_DNA"/>
</dbReference>
<feature type="transmembrane region" description="Helical" evidence="1">
    <location>
        <begin position="73"/>
        <end position="94"/>
    </location>
</feature>
<dbReference type="PANTHER" id="PTHR34989:SF1">
    <property type="entry name" value="PROTEIN HDED"/>
    <property type="match status" value="1"/>
</dbReference>
<sequence>MVDIPNEVLPSAMRDKWGWFVGLGILLLICGGIALGNLFIATVASVYYVGMLMLIGGIVHLAHAFQVRGWEHILFWVLSGLLYTLAGVLAFTNPLLASEALTLFLAIALLIAGTFRVWVGRKVKPESGWFWIVISGVATAIAGIAIALGWPVNSLWVLGLFLAFDLIFQGWTQVAFGLFLRR</sequence>
<feature type="transmembrane region" description="Helical" evidence="1">
    <location>
        <begin position="100"/>
        <end position="119"/>
    </location>
</feature>
<dbReference type="InterPro" id="IPR052712">
    <property type="entry name" value="Acid_resist_chaperone_HdeD"/>
</dbReference>
<proteinExistence type="predicted"/>
<reference evidence="2 3" key="1">
    <citation type="submission" date="2016-08" db="EMBL/GenBank/DDBJ databases">
        <authorList>
            <person name="Seilhamer J.J."/>
        </authorList>
    </citation>
    <scope>NUCLEOTIDE SEQUENCE [LARGE SCALE GENOMIC DNA]</scope>
    <source>
        <strain evidence="2 3">P1-7</strain>
    </source>
</reference>
<evidence type="ECO:0000313" key="2">
    <source>
        <dbReference type="EMBL" id="SCB09539.1"/>
    </source>
</evidence>
<protein>
    <submittedName>
        <fullName evidence="2">Uncharacterized membrane protein HdeD, DUF308 family</fullName>
    </submittedName>
</protein>
<dbReference type="PANTHER" id="PTHR34989">
    <property type="entry name" value="PROTEIN HDED"/>
    <property type="match status" value="1"/>
</dbReference>
<dbReference type="Proteomes" id="UP000199205">
    <property type="component" value="Unassembled WGS sequence"/>
</dbReference>
<keyword evidence="1" id="KW-0812">Transmembrane</keyword>
<feature type="transmembrane region" description="Helical" evidence="1">
    <location>
        <begin position="128"/>
        <end position="150"/>
    </location>
</feature>
<feature type="transmembrane region" description="Helical" evidence="1">
    <location>
        <begin position="17"/>
        <end position="40"/>
    </location>
</feature>
<accession>A0A1C3U260</accession>
<evidence type="ECO:0000256" key="1">
    <source>
        <dbReference type="SAM" id="Phobius"/>
    </source>
</evidence>
<keyword evidence="1" id="KW-1133">Transmembrane helix</keyword>
<dbReference type="GO" id="GO:0005886">
    <property type="term" value="C:plasma membrane"/>
    <property type="evidence" value="ECO:0007669"/>
    <property type="project" value="TreeGrafter"/>
</dbReference>
<gene>
    <name evidence="2" type="ORF">GA0061101_101370</name>
</gene>
<dbReference type="AlphaFoldDB" id="A0A1C3U260"/>